<proteinExistence type="predicted"/>
<protein>
    <submittedName>
        <fullName evidence="1">Uncharacterized protein</fullName>
    </submittedName>
</protein>
<comment type="caution">
    <text evidence="1">The sequence shown here is derived from an EMBL/GenBank/DDBJ whole genome shotgun (WGS) entry which is preliminary data.</text>
</comment>
<gene>
    <name evidence="1" type="ORF">QAD02_007118</name>
</gene>
<evidence type="ECO:0000313" key="2">
    <source>
        <dbReference type="Proteomes" id="UP001239111"/>
    </source>
</evidence>
<evidence type="ECO:0000313" key="1">
    <source>
        <dbReference type="EMBL" id="KAJ8665456.1"/>
    </source>
</evidence>
<accession>A0ACC2N436</accession>
<dbReference type="Proteomes" id="UP001239111">
    <property type="component" value="Chromosome 4"/>
</dbReference>
<sequence length="156" mass="17490">MSLDDFKSKHTELTFPIIDCKTFDSLNDKLEDDERGIRTNLTTTNPVADAKDNVNTISKNLISTKVLVSHTAKNSAKVKNSTTTTDECNTRDKPTMNNTEFYKVVRDSLFGLYNLETSLHKLDEKILLEAIGGIINSRRSTGNNRSLQEIPPVVEN</sequence>
<reference evidence="1" key="1">
    <citation type="submission" date="2023-04" db="EMBL/GenBank/DDBJ databases">
        <title>A chromosome-level genome assembly of the parasitoid wasp Eretmocerus hayati.</title>
        <authorList>
            <person name="Zhong Y."/>
            <person name="Liu S."/>
            <person name="Liu Y."/>
        </authorList>
    </citation>
    <scope>NUCLEOTIDE SEQUENCE</scope>
    <source>
        <strain evidence="1">ZJU_SS_LIU_2023</strain>
    </source>
</reference>
<name>A0ACC2N436_9HYME</name>
<dbReference type="EMBL" id="CM056744">
    <property type="protein sequence ID" value="KAJ8665456.1"/>
    <property type="molecule type" value="Genomic_DNA"/>
</dbReference>
<organism evidence="1 2">
    <name type="scientific">Eretmocerus hayati</name>
    <dbReference type="NCBI Taxonomy" id="131215"/>
    <lineage>
        <taxon>Eukaryota</taxon>
        <taxon>Metazoa</taxon>
        <taxon>Ecdysozoa</taxon>
        <taxon>Arthropoda</taxon>
        <taxon>Hexapoda</taxon>
        <taxon>Insecta</taxon>
        <taxon>Pterygota</taxon>
        <taxon>Neoptera</taxon>
        <taxon>Endopterygota</taxon>
        <taxon>Hymenoptera</taxon>
        <taxon>Apocrita</taxon>
        <taxon>Proctotrupomorpha</taxon>
        <taxon>Chalcidoidea</taxon>
        <taxon>Aphelinidae</taxon>
        <taxon>Aphelininae</taxon>
        <taxon>Eretmocerus</taxon>
    </lineage>
</organism>
<keyword evidence="2" id="KW-1185">Reference proteome</keyword>